<dbReference type="Proteomes" id="UP000614047">
    <property type="component" value="Unassembled WGS sequence"/>
</dbReference>
<evidence type="ECO:0000256" key="8">
    <source>
        <dbReference type="SAM" id="MobiDB-lite"/>
    </source>
</evidence>
<dbReference type="InterPro" id="IPR016166">
    <property type="entry name" value="FAD-bd_PCMH"/>
</dbReference>
<dbReference type="Gene3D" id="3.30.70.3450">
    <property type="match status" value="1"/>
</dbReference>
<dbReference type="InterPro" id="IPR016171">
    <property type="entry name" value="Vanillyl_alc_oxidase_C-sub2"/>
</dbReference>
<dbReference type="Gene3D" id="3.30.465.10">
    <property type="match status" value="1"/>
</dbReference>
<dbReference type="Gene3D" id="3.30.300.330">
    <property type="match status" value="1"/>
</dbReference>
<dbReference type="PANTHER" id="PTHR46568:SF1">
    <property type="entry name" value="ALKYLDIHYDROXYACETONEPHOSPHATE SYNTHASE, PEROXISOMAL"/>
    <property type="match status" value="1"/>
</dbReference>
<sequence length="574" mass="59063">MESRDPGTRDGRDMLWSGWGDPERAAPLPEAVAGLLRDLLGVRPPPERGGTRGPAALEEITVPASRLSGDCRAALAAAAGGADHVRVDAESRIRHTRGKSTPDLLRIRAGDVADAPDAVVLPGSHEEVLAVLGVCARHRVAVVPFGGGTSVVGGLTPRPGPGAPAAFVALDLRRMDALVSVDPVSRTAVLQPGLRAPRAERLLRERGFTLGHFPQSFEWATVGGFAAARSSGQASAGYGRFDDMVTGLTVATPEGELDLGRAPKSAAGPDLRQLVLGSEGAFGVITSVTVRIRPVPESSAYEGWRFPSFAAGTAALRALAQDGPLPAVLRLSDETETLVGLADPSAAGAAVTGDAGASGTSGCLAVLGFEGTPGEIEARRDAAGAVLRGLGGKPLGAGPGEKWAHGRFDAPYLRDALLDAGAFAETLETATFWSGVPQLYAAVREALIRELAGAGTPPLVMCHISHVYPAGASLYFTVVSAQGGQGGQGGQGAEGDTAADAVAHWEKAKHAVNDAILGAGGTISHHHGVGTDHRDWYAREIGPLGTELVRAIKHRLDPYGILNPGVLVAPLTEE</sequence>
<evidence type="ECO:0000256" key="1">
    <source>
        <dbReference type="ARBA" id="ARBA00008000"/>
    </source>
</evidence>
<evidence type="ECO:0000256" key="7">
    <source>
        <dbReference type="PIRSR" id="PIRSR625650-4"/>
    </source>
</evidence>
<evidence type="ECO:0000256" key="5">
    <source>
        <dbReference type="PIRSR" id="PIRSR625650-2"/>
    </source>
</evidence>
<dbReference type="InterPro" id="IPR036318">
    <property type="entry name" value="FAD-bd_PCMH-like_sf"/>
</dbReference>
<comment type="caution">
    <text evidence="10">The sequence shown here is derived from an EMBL/GenBank/DDBJ whole genome shotgun (WGS) entry which is preliminary data.</text>
</comment>
<protein>
    <submittedName>
        <fullName evidence="10">Alkyldihydroxyacetonephosphate synthase</fullName>
        <ecNumber evidence="10">2.5.1.26</ecNumber>
    </submittedName>
</protein>
<feature type="site" description="Important for enzyme activity" evidence="7">
    <location>
        <position position="330"/>
    </location>
</feature>
<dbReference type="Pfam" id="PF02913">
    <property type="entry name" value="FAD-oxidase_C"/>
    <property type="match status" value="1"/>
</dbReference>
<proteinExistence type="inferred from homology"/>
<evidence type="ECO:0000256" key="2">
    <source>
        <dbReference type="ARBA" id="ARBA00022630"/>
    </source>
</evidence>
<dbReference type="InterPro" id="IPR016169">
    <property type="entry name" value="FAD-bd_PCMH_sub2"/>
</dbReference>
<dbReference type="SUPFAM" id="SSF56176">
    <property type="entry name" value="FAD-binding/transporter-associated domain-like"/>
    <property type="match status" value="1"/>
</dbReference>
<dbReference type="InterPro" id="IPR006094">
    <property type="entry name" value="Oxid_FAD_bind_N"/>
</dbReference>
<reference evidence="10" key="1">
    <citation type="submission" date="2020-11" db="EMBL/GenBank/DDBJ databases">
        <title>Sequencing the genomes of 1000 actinobacteria strains.</title>
        <authorList>
            <person name="Klenk H.-P."/>
        </authorList>
    </citation>
    <scope>NUCLEOTIDE SEQUENCE</scope>
    <source>
        <strain evidence="10">DSM 43175</strain>
    </source>
</reference>
<evidence type="ECO:0000313" key="11">
    <source>
        <dbReference type="Proteomes" id="UP000614047"/>
    </source>
</evidence>
<dbReference type="Gene3D" id="1.10.45.10">
    <property type="entry name" value="Vanillyl-alcohol Oxidase, Chain A, domain 4"/>
    <property type="match status" value="1"/>
</dbReference>
<dbReference type="Pfam" id="PF01565">
    <property type="entry name" value="FAD_binding_4"/>
    <property type="match status" value="1"/>
</dbReference>
<evidence type="ECO:0000259" key="9">
    <source>
        <dbReference type="PROSITE" id="PS51387"/>
    </source>
</evidence>
<feature type="active site" description="Proton donor/acceptor" evidence="4">
    <location>
        <position position="475"/>
    </location>
</feature>
<keyword evidence="2" id="KW-0285">Flavoprotein</keyword>
<gene>
    <name evidence="10" type="ORF">IW256_005048</name>
</gene>
<dbReference type="AlphaFoldDB" id="A0A931GLC2"/>
<feature type="binding site" evidence="5">
    <location>
        <position position="414"/>
    </location>
    <ligand>
        <name>substrate</name>
    </ligand>
</feature>
<name>A0A931GLC2_9ACTN</name>
<dbReference type="SUPFAM" id="SSF55103">
    <property type="entry name" value="FAD-linked oxidases, C-terminal domain"/>
    <property type="match status" value="1"/>
</dbReference>
<dbReference type="GO" id="GO:0008609">
    <property type="term" value="F:alkylglycerone-phosphate synthase activity"/>
    <property type="evidence" value="ECO:0007669"/>
    <property type="project" value="UniProtKB-EC"/>
</dbReference>
<evidence type="ECO:0000256" key="4">
    <source>
        <dbReference type="PIRSR" id="PIRSR625650-1"/>
    </source>
</evidence>
<keyword evidence="3 6" id="KW-0274">FAD</keyword>
<evidence type="ECO:0000256" key="6">
    <source>
        <dbReference type="PIRSR" id="PIRSR625650-3"/>
    </source>
</evidence>
<comment type="cofactor">
    <cofactor evidence="6">
        <name>FAD</name>
        <dbReference type="ChEBI" id="CHEBI:57692"/>
    </cofactor>
</comment>
<dbReference type="PROSITE" id="PS51387">
    <property type="entry name" value="FAD_PCMH"/>
    <property type="match status" value="1"/>
</dbReference>
<dbReference type="GO" id="GO:0071949">
    <property type="term" value="F:FAD binding"/>
    <property type="evidence" value="ECO:0007669"/>
    <property type="project" value="InterPro"/>
</dbReference>
<dbReference type="InterPro" id="IPR016164">
    <property type="entry name" value="FAD-linked_Oxase-like_C"/>
</dbReference>
<dbReference type="EC" id="2.5.1.26" evidence="10"/>
<evidence type="ECO:0000256" key="3">
    <source>
        <dbReference type="ARBA" id="ARBA00022827"/>
    </source>
</evidence>
<dbReference type="GO" id="GO:0008610">
    <property type="term" value="P:lipid biosynthetic process"/>
    <property type="evidence" value="ECO:0007669"/>
    <property type="project" value="InterPro"/>
</dbReference>
<keyword evidence="10" id="KW-0808">Transferase</keyword>
<feature type="binding site" evidence="6">
    <location>
        <begin position="144"/>
        <end position="150"/>
    </location>
    <ligand>
        <name>FAD</name>
        <dbReference type="ChEBI" id="CHEBI:57692"/>
    </ligand>
</feature>
<feature type="compositionally biased region" description="Basic and acidic residues" evidence="8">
    <location>
        <begin position="1"/>
        <end position="13"/>
    </location>
</feature>
<dbReference type="EMBL" id="JADOUA010000001">
    <property type="protein sequence ID" value="MBG6090935.1"/>
    <property type="molecule type" value="Genomic_DNA"/>
</dbReference>
<dbReference type="PANTHER" id="PTHR46568">
    <property type="entry name" value="ALKYLDIHYDROXYACETONEPHOSPHATE SYNTHASE, PEROXISOMAL"/>
    <property type="match status" value="1"/>
</dbReference>
<feature type="region of interest" description="Disordered" evidence="8">
    <location>
        <begin position="1"/>
        <end position="23"/>
    </location>
</feature>
<organism evidence="10 11">
    <name type="scientific">Actinomadura viridis</name>
    <dbReference type="NCBI Taxonomy" id="58110"/>
    <lineage>
        <taxon>Bacteria</taxon>
        <taxon>Bacillati</taxon>
        <taxon>Actinomycetota</taxon>
        <taxon>Actinomycetes</taxon>
        <taxon>Streptosporangiales</taxon>
        <taxon>Thermomonosporaceae</taxon>
        <taxon>Actinomadura</taxon>
    </lineage>
</organism>
<dbReference type="InterPro" id="IPR025650">
    <property type="entry name" value="Alkyl-DHAP_Synthase"/>
</dbReference>
<dbReference type="InterPro" id="IPR004113">
    <property type="entry name" value="FAD-bd_oxidored_4_C"/>
</dbReference>
<comment type="similarity">
    <text evidence="1">Belongs to the FAD-binding oxidoreductase/transferase type 4 family.</text>
</comment>
<feature type="domain" description="FAD-binding PCMH-type" evidence="9">
    <location>
        <begin position="112"/>
        <end position="295"/>
    </location>
</feature>
<evidence type="ECO:0000313" key="10">
    <source>
        <dbReference type="EMBL" id="MBG6090935.1"/>
    </source>
</evidence>
<accession>A0A931GLC2</accession>
<feature type="binding site" evidence="6">
    <location>
        <begin position="279"/>
        <end position="285"/>
    </location>
    <ligand>
        <name>FAD</name>
        <dbReference type="ChEBI" id="CHEBI:57692"/>
    </ligand>
</feature>
<keyword evidence="11" id="KW-1185">Reference proteome</keyword>